<dbReference type="Pfam" id="PF13847">
    <property type="entry name" value="Methyltransf_31"/>
    <property type="match status" value="2"/>
</dbReference>
<keyword evidence="10" id="KW-0489">Methyltransferase</keyword>
<dbReference type="Gene3D" id="3.40.50.150">
    <property type="entry name" value="Vaccinia Virus protein VP39"/>
    <property type="match status" value="2"/>
</dbReference>
<accession>A0A2S5CSA5</accession>
<evidence type="ECO:0000256" key="6">
    <source>
        <dbReference type="ARBA" id="ARBA00047941"/>
    </source>
</evidence>
<dbReference type="PANTHER" id="PTHR43675:SF8">
    <property type="entry name" value="ARSENITE METHYLTRANSFERASE"/>
    <property type="match status" value="1"/>
</dbReference>
<dbReference type="AlphaFoldDB" id="A0A2S5CSA5"/>
<dbReference type="InterPro" id="IPR025714">
    <property type="entry name" value="Methyltranfer_dom"/>
</dbReference>
<evidence type="ECO:0000256" key="2">
    <source>
        <dbReference type="ARBA" id="ARBA00022691"/>
    </source>
</evidence>
<comment type="catalytic activity">
    <reaction evidence="6">
        <text>arsenic triglutathione + [thioredoxin]-dithiol + S-adenosyl-L-methionine + 2 H2O = methylarsonous acid + [thioredoxin]-disulfide + 3 glutathione + S-adenosyl-L-homocysteine + H(+)</text>
        <dbReference type="Rhea" id="RHEA:69460"/>
        <dbReference type="Rhea" id="RHEA-COMP:10698"/>
        <dbReference type="Rhea" id="RHEA-COMP:10700"/>
        <dbReference type="ChEBI" id="CHEBI:15377"/>
        <dbReference type="ChEBI" id="CHEBI:15378"/>
        <dbReference type="ChEBI" id="CHEBI:17826"/>
        <dbReference type="ChEBI" id="CHEBI:29950"/>
        <dbReference type="ChEBI" id="CHEBI:50058"/>
        <dbReference type="ChEBI" id="CHEBI:57856"/>
        <dbReference type="ChEBI" id="CHEBI:57925"/>
        <dbReference type="ChEBI" id="CHEBI:59789"/>
        <dbReference type="ChEBI" id="CHEBI:183640"/>
        <dbReference type="EC" id="2.1.1.137"/>
    </reaction>
</comment>
<reference evidence="10 11" key="1">
    <citation type="submission" date="2017-11" db="EMBL/GenBank/DDBJ databases">
        <title>Draft Genome Sequence of Methylobacter psychrotolerans Sph1T, an Obligate Methanotroph from Low-Temperature Environments.</title>
        <authorList>
            <person name="Oshkin I.Y."/>
            <person name="Miroshnikov K."/>
            <person name="Belova S.E."/>
            <person name="Korzhenkov A."/>
            <person name="Toshchakov S.V."/>
            <person name="Dedysh S.N."/>
        </authorList>
    </citation>
    <scope>NUCLEOTIDE SEQUENCE [LARGE SCALE GENOMIC DNA]</scope>
    <source>
        <strain evidence="10 11">Sph1</strain>
    </source>
</reference>
<keyword evidence="2" id="KW-0949">S-adenosyl-L-methionine</keyword>
<dbReference type="EMBL" id="PGFZ01000001">
    <property type="protein sequence ID" value="POZ53668.1"/>
    <property type="molecule type" value="Genomic_DNA"/>
</dbReference>
<dbReference type="SUPFAM" id="SSF53335">
    <property type="entry name" value="S-adenosyl-L-methionine-dependent methyltransferases"/>
    <property type="match status" value="1"/>
</dbReference>
<evidence type="ECO:0000256" key="4">
    <source>
        <dbReference type="ARBA" id="ARBA00034521"/>
    </source>
</evidence>
<feature type="domain" description="Methyltransferase" evidence="9">
    <location>
        <begin position="162"/>
        <end position="244"/>
    </location>
</feature>
<evidence type="ECO:0000256" key="5">
    <source>
        <dbReference type="ARBA" id="ARBA00034545"/>
    </source>
</evidence>
<comment type="caution">
    <text evidence="10">The sequence shown here is derived from an EMBL/GenBank/DDBJ whole genome shotgun (WGS) entry which is preliminary data.</text>
</comment>
<evidence type="ECO:0000256" key="1">
    <source>
        <dbReference type="ARBA" id="ARBA00022679"/>
    </source>
</evidence>
<dbReference type="PANTHER" id="PTHR43675">
    <property type="entry name" value="ARSENITE METHYLTRANSFERASE"/>
    <property type="match status" value="1"/>
</dbReference>
<dbReference type="Proteomes" id="UP000237423">
    <property type="component" value="Unassembled WGS sequence"/>
</dbReference>
<gene>
    <name evidence="10" type="ORF">AADEFJLK_00704</name>
</gene>
<dbReference type="InterPro" id="IPR026669">
    <property type="entry name" value="Arsenite_MeTrfase-like"/>
</dbReference>
<dbReference type="CDD" id="cd02440">
    <property type="entry name" value="AdoMet_MTases"/>
    <property type="match status" value="1"/>
</dbReference>
<dbReference type="GO" id="GO:0030791">
    <property type="term" value="F:arsenite methyltransferase activity"/>
    <property type="evidence" value="ECO:0007669"/>
    <property type="project" value="UniProtKB-EC"/>
</dbReference>
<evidence type="ECO:0000256" key="8">
    <source>
        <dbReference type="ARBA" id="ARBA00048428"/>
    </source>
</evidence>
<protein>
    <recommendedName>
        <fullName evidence="5">Arsenite methyltransferase</fullName>
        <ecNumber evidence="4">2.1.1.137</ecNumber>
    </recommendedName>
</protein>
<evidence type="ECO:0000259" key="9">
    <source>
        <dbReference type="Pfam" id="PF13847"/>
    </source>
</evidence>
<comment type="catalytic activity">
    <reaction evidence="8">
        <text>arsenic triglutathione + 3 [thioredoxin]-dithiol + 3 S-adenosyl-L-methionine = trimethylarsine + 3 [thioredoxin]-disulfide + 3 glutathione + 3 S-adenosyl-L-homocysteine + 3 H(+)</text>
        <dbReference type="Rhea" id="RHEA:69432"/>
        <dbReference type="Rhea" id="RHEA-COMP:10698"/>
        <dbReference type="Rhea" id="RHEA-COMP:10700"/>
        <dbReference type="ChEBI" id="CHEBI:15378"/>
        <dbReference type="ChEBI" id="CHEBI:27130"/>
        <dbReference type="ChEBI" id="CHEBI:29950"/>
        <dbReference type="ChEBI" id="CHEBI:50058"/>
        <dbReference type="ChEBI" id="CHEBI:57856"/>
        <dbReference type="ChEBI" id="CHEBI:57925"/>
        <dbReference type="ChEBI" id="CHEBI:59789"/>
        <dbReference type="ChEBI" id="CHEBI:183640"/>
        <dbReference type="EC" id="2.1.1.137"/>
    </reaction>
</comment>
<keyword evidence="1 10" id="KW-0808">Transferase</keyword>
<organism evidence="10 11">
    <name type="scientific">Methylovulum psychrotolerans</name>
    <dbReference type="NCBI Taxonomy" id="1704499"/>
    <lineage>
        <taxon>Bacteria</taxon>
        <taxon>Pseudomonadati</taxon>
        <taxon>Pseudomonadota</taxon>
        <taxon>Gammaproteobacteria</taxon>
        <taxon>Methylococcales</taxon>
        <taxon>Methylococcaceae</taxon>
        <taxon>Methylovulum</taxon>
    </lineage>
</organism>
<feature type="domain" description="Methyltransferase" evidence="9">
    <location>
        <begin position="55"/>
        <end position="125"/>
    </location>
</feature>
<dbReference type="RefSeq" id="WP_103973606.1">
    <property type="nucleotide sequence ID" value="NZ_PGFZ01000001.1"/>
</dbReference>
<comment type="similarity">
    <text evidence="3">Belongs to the methyltransferase superfamily. Arsenite methyltransferase family.</text>
</comment>
<name>A0A2S5CSA5_9GAMM</name>
<dbReference type="GO" id="GO:0032259">
    <property type="term" value="P:methylation"/>
    <property type="evidence" value="ECO:0007669"/>
    <property type="project" value="UniProtKB-KW"/>
</dbReference>
<comment type="catalytic activity">
    <reaction evidence="7">
        <text>arsenic triglutathione + 2 [thioredoxin]-dithiol + 2 S-adenosyl-L-methionine + H2O = dimethylarsinous acid + 2 [thioredoxin]-disulfide + 3 glutathione + 2 S-adenosyl-L-homocysteine + 2 H(+)</text>
        <dbReference type="Rhea" id="RHEA:69464"/>
        <dbReference type="Rhea" id="RHEA-COMP:10698"/>
        <dbReference type="Rhea" id="RHEA-COMP:10700"/>
        <dbReference type="ChEBI" id="CHEBI:15377"/>
        <dbReference type="ChEBI" id="CHEBI:15378"/>
        <dbReference type="ChEBI" id="CHEBI:23808"/>
        <dbReference type="ChEBI" id="CHEBI:29950"/>
        <dbReference type="ChEBI" id="CHEBI:50058"/>
        <dbReference type="ChEBI" id="CHEBI:57856"/>
        <dbReference type="ChEBI" id="CHEBI:57925"/>
        <dbReference type="ChEBI" id="CHEBI:59789"/>
        <dbReference type="ChEBI" id="CHEBI:183640"/>
        <dbReference type="EC" id="2.1.1.137"/>
    </reaction>
</comment>
<evidence type="ECO:0000256" key="7">
    <source>
        <dbReference type="ARBA" id="ARBA00047943"/>
    </source>
</evidence>
<evidence type="ECO:0000256" key="3">
    <source>
        <dbReference type="ARBA" id="ARBA00034487"/>
    </source>
</evidence>
<sequence length="373" mass="40734">MTIETSVLERYSAGAQSVQADLCCPVDYDRSLLALLPQEIIDKDYGCGDPSRYVKAGDVVLDLGSGSGKICYIAAQLVGDTGRVIGVDMNDDMLALARQYQAEMAEKLGSDRVTFLKGQIQDLAADWAALNTYLAQHPVSSTEDLLSLRAWQSQQRQTAPLIKDNSVDLVVSNCVLNLVHDSDKAQLIREIFRVVKPGGRVAISDIISDERVPAHLQQDPHLWSGCISGALQEHDFLQAFIKAGFIAVSYDKWESQPWQVVEGIEFRAATITAIKPAGNVCTDKGHAVLYRGPYSEVYDDEGHVYYRGQRMAVCERNYQLLTSGAYGSDFIGISPAQEQPGKPWDCATGTLRPVSATKNGVHEDKCPPGGSCC</sequence>
<proteinExistence type="inferred from homology"/>
<dbReference type="InterPro" id="IPR029063">
    <property type="entry name" value="SAM-dependent_MTases_sf"/>
</dbReference>
<evidence type="ECO:0000313" key="11">
    <source>
        <dbReference type="Proteomes" id="UP000237423"/>
    </source>
</evidence>
<evidence type="ECO:0000313" key="10">
    <source>
        <dbReference type="EMBL" id="POZ53668.1"/>
    </source>
</evidence>
<dbReference type="EC" id="2.1.1.137" evidence="4"/>